<evidence type="ECO:0000313" key="6">
    <source>
        <dbReference type="Proteomes" id="UP000774130"/>
    </source>
</evidence>
<evidence type="ECO:0000259" key="3">
    <source>
        <dbReference type="PROSITE" id="PS51099"/>
    </source>
</evidence>
<dbReference type="InterPro" id="IPR050661">
    <property type="entry name" value="BglG_antiterminators"/>
</dbReference>
<keyword evidence="1" id="KW-0805">Transcription regulation</keyword>
<evidence type="ECO:0000256" key="2">
    <source>
        <dbReference type="ARBA" id="ARBA00023163"/>
    </source>
</evidence>
<feature type="domain" description="PTS EIIB type-2" evidence="3">
    <location>
        <begin position="398"/>
        <end position="490"/>
    </location>
</feature>
<proteinExistence type="predicted"/>
<feature type="domain" description="PRD" evidence="4">
    <location>
        <begin position="175"/>
        <end position="286"/>
    </location>
</feature>
<name>A0ABS6TFW1_9ENTE</name>
<dbReference type="PANTHER" id="PTHR30185">
    <property type="entry name" value="CRYPTIC BETA-GLUCOSIDE BGL OPERON ANTITERMINATOR"/>
    <property type="match status" value="1"/>
</dbReference>
<dbReference type="CDD" id="cd05568">
    <property type="entry name" value="PTS_IIB_bgl_like"/>
    <property type="match status" value="1"/>
</dbReference>
<dbReference type="PROSITE" id="PS51372">
    <property type="entry name" value="PRD_2"/>
    <property type="match status" value="2"/>
</dbReference>
<keyword evidence="6" id="KW-1185">Reference proteome</keyword>
<comment type="caution">
    <text evidence="5">The sequence shown here is derived from an EMBL/GenBank/DDBJ whole genome shotgun (WGS) entry which is preliminary data.</text>
</comment>
<dbReference type="InterPro" id="IPR013196">
    <property type="entry name" value="HTH_11"/>
</dbReference>
<dbReference type="InterPro" id="IPR011608">
    <property type="entry name" value="PRD"/>
</dbReference>
<dbReference type="Pfam" id="PF08279">
    <property type="entry name" value="HTH_11"/>
    <property type="match status" value="1"/>
</dbReference>
<reference evidence="5 6" key="1">
    <citation type="submission" date="2021-06" db="EMBL/GenBank/DDBJ databases">
        <title>Enterococcus alishanensis sp. nov., a novel lactic acid bacterium isolated from fresh coffee beans.</title>
        <authorList>
            <person name="Chen Y.-S."/>
        </authorList>
    </citation>
    <scope>NUCLEOTIDE SEQUENCE [LARGE SCALE GENOMIC DNA]</scope>
    <source>
        <strain evidence="5 6">ALS3</strain>
    </source>
</reference>
<dbReference type="PANTHER" id="PTHR30185:SF18">
    <property type="entry name" value="TRANSCRIPTIONAL REGULATOR MTLR"/>
    <property type="match status" value="1"/>
</dbReference>
<dbReference type="RefSeq" id="WP_218327030.1">
    <property type="nucleotide sequence ID" value="NZ_JAHUZB010000006.1"/>
</dbReference>
<sequence>MSKKGNREKQLLLYLSNKSDFVTGEEIAQHFDISPKTVYRLVKKINDEVTDDIMIFSEKGRGFKLNYEKYLGNPVAKSEKQIDFTPKQRRERVLEALLLAAPHPKKIYELFDEYYVGDSVVASDEQILTNELAQYDLVLERKNRQLAIVGEEKNIRKAIGDVIQNMNIVDIEELRNNQSLNFNSYDVLYILDQLRKMKLQIPYPYNVNIFSHLYILVSRSRKSSQIVKREVTAEEEQEMTKDPELKKIAETVIDNISKYINEPLPENEIYHLYQYLVSSRIEGNNKKKNHFSDKVNDVTYFYLEEMTKRLGIAMVNETFFNDFANHIKPMLNRLENQIRVKNGLLDQIKSVYDNIFQQVTEVSVLASQKFQLATINDDENGFITLYFARVLETDRRPIPTLIMCTTGIGTSELLRVKIAKKFPELEIVDVLATRDYDQTSQNYAGVELILSTIDLNQQVPINNLLVSAMFSKEDEERLKNKIEEIYHERK</sequence>
<dbReference type="InterPro" id="IPR013011">
    <property type="entry name" value="PTS_EIIB_2"/>
</dbReference>
<dbReference type="Pfam" id="PF00874">
    <property type="entry name" value="PRD"/>
    <property type="match status" value="1"/>
</dbReference>
<dbReference type="EMBL" id="JAHUZB010000006">
    <property type="protein sequence ID" value="MBV7391820.1"/>
    <property type="molecule type" value="Genomic_DNA"/>
</dbReference>
<dbReference type="Proteomes" id="UP000774130">
    <property type="component" value="Unassembled WGS sequence"/>
</dbReference>
<evidence type="ECO:0000256" key="1">
    <source>
        <dbReference type="ARBA" id="ARBA00023015"/>
    </source>
</evidence>
<feature type="domain" description="PRD" evidence="4">
    <location>
        <begin position="290"/>
        <end position="397"/>
    </location>
</feature>
<organism evidence="5 6">
    <name type="scientific">Enterococcus alishanensis</name>
    <dbReference type="NCBI Taxonomy" id="1303817"/>
    <lineage>
        <taxon>Bacteria</taxon>
        <taxon>Bacillati</taxon>
        <taxon>Bacillota</taxon>
        <taxon>Bacilli</taxon>
        <taxon>Lactobacillales</taxon>
        <taxon>Enterococcaceae</taxon>
        <taxon>Enterococcus</taxon>
    </lineage>
</organism>
<keyword evidence="2" id="KW-0804">Transcription</keyword>
<accession>A0ABS6TFW1</accession>
<dbReference type="PROSITE" id="PS51099">
    <property type="entry name" value="PTS_EIIB_TYPE_2"/>
    <property type="match status" value="1"/>
</dbReference>
<evidence type="ECO:0000259" key="4">
    <source>
        <dbReference type="PROSITE" id="PS51372"/>
    </source>
</evidence>
<gene>
    <name evidence="5" type="ORF">KUA55_14115</name>
</gene>
<protein>
    <submittedName>
        <fullName evidence="5">PRD domain-containing protein</fullName>
    </submittedName>
</protein>
<evidence type="ECO:0000313" key="5">
    <source>
        <dbReference type="EMBL" id="MBV7391820.1"/>
    </source>
</evidence>